<dbReference type="GO" id="GO:0016020">
    <property type="term" value="C:membrane"/>
    <property type="evidence" value="ECO:0007669"/>
    <property type="project" value="UniProtKB-SubCell"/>
</dbReference>
<protein>
    <recommendedName>
        <fullName evidence="8">ABC transporter family G domain-containing protein</fullName>
    </recommendedName>
</protein>
<evidence type="ECO:0000256" key="4">
    <source>
        <dbReference type="ARBA" id="ARBA00022989"/>
    </source>
</evidence>
<accession>A0A150G2T4</accession>
<dbReference type="GO" id="GO:0140359">
    <property type="term" value="F:ABC-type transporter activity"/>
    <property type="evidence" value="ECO:0007669"/>
    <property type="project" value="InterPro"/>
</dbReference>
<name>A0A150G2T4_GONPE</name>
<reference evidence="10" key="1">
    <citation type="journal article" date="2016" name="Nat. Commun.">
        <title>The Gonium pectorale genome demonstrates co-option of cell cycle regulation during the evolution of multicellularity.</title>
        <authorList>
            <person name="Hanschen E.R."/>
            <person name="Marriage T.N."/>
            <person name="Ferris P.J."/>
            <person name="Hamaji T."/>
            <person name="Toyoda A."/>
            <person name="Fujiyama A."/>
            <person name="Neme R."/>
            <person name="Noguchi H."/>
            <person name="Minakuchi Y."/>
            <person name="Suzuki M."/>
            <person name="Kawai-Toyooka H."/>
            <person name="Smith D.R."/>
            <person name="Sparks H."/>
            <person name="Anderson J."/>
            <person name="Bakaric R."/>
            <person name="Luria V."/>
            <person name="Karger A."/>
            <person name="Kirschner M.W."/>
            <person name="Durand P.M."/>
            <person name="Michod R.E."/>
            <person name="Nozaki H."/>
            <person name="Olson B.J."/>
        </authorList>
    </citation>
    <scope>NUCLEOTIDE SEQUENCE [LARGE SCALE GENOMIC DNA]</scope>
    <source>
        <strain evidence="10">NIES-2863</strain>
    </source>
</reference>
<comment type="subcellular location">
    <subcellularLocation>
        <location evidence="1">Membrane</location>
        <topology evidence="1">Multi-pass membrane protein</topology>
    </subcellularLocation>
</comment>
<keyword evidence="5 6" id="KW-0472">Membrane</keyword>
<dbReference type="EMBL" id="LSYV01000074">
    <property type="protein sequence ID" value="KXZ44123.1"/>
    <property type="molecule type" value="Genomic_DNA"/>
</dbReference>
<keyword evidence="3 6" id="KW-0812">Transmembrane</keyword>
<evidence type="ECO:0000256" key="7">
    <source>
        <dbReference type="SAM" id="SignalP"/>
    </source>
</evidence>
<proteinExistence type="predicted"/>
<sequence>MLDTLLLLAAACIVGLVQGYKWDLGGVTSNITMTYLVLAVLSCVVHLRAFSSIRHVQGHEHSVGVSPFATFFSLNITELGWIAISPAIYLAVYYYMVTPRAPFADYYVIGLLVCWWNSGMAYAVSLSPIPPQAQQVFSAILTLILGAFLNGLSPSIRSARGSVVEAVLGLSYNRWATEAAIVQVSSDQR</sequence>
<feature type="chain" id="PRO_5007561876" description="ABC transporter family G domain-containing protein" evidence="7">
    <location>
        <begin position="20"/>
        <end position="189"/>
    </location>
</feature>
<dbReference type="OrthoDB" id="1720926at2759"/>
<feature type="transmembrane region" description="Helical" evidence="6">
    <location>
        <begin position="68"/>
        <end position="94"/>
    </location>
</feature>
<feature type="transmembrane region" description="Helical" evidence="6">
    <location>
        <begin position="106"/>
        <end position="124"/>
    </location>
</feature>
<gene>
    <name evidence="9" type="ORF">GPECTOR_73g644</name>
</gene>
<comment type="caution">
    <text evidence="9">The sequence shown here is derived from an EMBL/GenBank/DDBJ whole genome shotgun (WGS) entry which is preliminary data.</text>
</comment>
<keyword evidence="4 6" id="KW-1133">Transmembrane helix</keyword>
<dbReference type="AlphaFoldDB" id="A0A150G2T4"/>
<dbReference type="Proteomes" id="UP000075714">
    <property type="component" value="Unassembled WGS sequence"/>
</dbReference>
<feature type="transmembrane region" description="Helical" evidence="6">
    <location>
        <begin position="29"/>
        <end position="47"/>
    </location>
</feature>
<dbReference type="PANTHER" id="PTHR48041">
    <property type="entry name" value="ABC TRANSPORTER G FAMILY MEMBER 28"/>
    <property type="match status" value="1"/>
</dbReference>
<dbReference type="PANTHER" id="PTHR48041:SF91">
    <property type="entry name" value="ABC TRANSPORTER G FAMILY MEMBER 28"/>
    <property type="match status" value="1"/>
</dbReference>
<evidence type="ECO:0000313" key="9">
    <source>
        <dbReference type="EMBL" id="KXZ44123.1"/>
    </source>
</evidence>
<evidence type="ECO:0000256" key="6">
    <source>
        <dbReference type="SAM" id="Phobius"/>
    </source>
</evidence>
<evidence type="ECO:0000256" key="1">
    <source>
        <dbReference type="ARBA" id="ARBA00004141"/>
    </source>
</evidence>
<dbReference type="InterPro" id="IPR050352">
    <property type="entry name" value="ABCG_transporters"/>
</dbReference>
<evidence type="ECO:0000313" key="10">
    <source>
        <dbReference type="Proteomes" id="UP000075714"/>
    </source>
</evidence>
<evidence type="ECO:0000259" key="8">
    <source>
        <dbReference type="Pfam" id="PF19055"/>
    </source>
</evidence>
<feature type="transmembrane region" description="Helical" evidence="6">
    <location>
        <begin position="136"/>
        <end position="153"/>
    </location>
</feature>
<feature type="domain" description="ABC transporter family G" evidence="8">
    <location>
        <begin position="4"/>
        <end position="183"/>
    </location>
</feature>
<evidence type="ECO:0000256" key="5">
    <source>
        <dbReference type="ARBA" id="ARBA00023136"/>
    </source>
</evidence>
<feature type="signal peptide" evidence="7">
    <location>
        <begin position="1"/>
        <end position="19"/>
    </location>
</feature>
<keyword evidence="7" id="KW-0732">Signal</keyword>
<evidence type="ECO:0000256" key="2">
    <source>
        <dbReference type="ARBA" id="ARBA00022448"/>
    </source>
</evidence>
<dbReference type="Pfam" id="PF19055">
    <property type="entry name" value="ABC2_membrane_7"/>
    <property type="match status" value="1"/>
</dbReference>
<keyword evidence="10" id="KW-1185">Reference proteome</keyword>
<dbReference type="InterPro" id="IPR043926">
    <property type="entry name" value="ABCG_dom"/>
</dbReference>
<organism evidence="9 10">
    <name type="scientific">Gonium pectorale</name>
    <name type="common">Green alga</name>
    <dbReference type="NCBI Taxonomy" id="33097"/>
    <lineage>
        <taxon>Eukaryota</taxon>
        <taxon>Viridiplantae</taxon>
        <taxon>Chlorophyta</taxon>
        <taxon>core chlorophytes</taxon>
        <taxon>Chlorophyceae</taxon>
        <taxon>CS clade</taxon>
        <taxon>Chlamydomonadales</taxon>
        <taxon>Volvocaceae</taxon>
        <taxon>Gonium</taxon>
    </lineage>
</organism>
<keyword evidence="2" id="KW-0813">Transport</keyword>
<evidence type="ECO:0000256" key="3">
    <source>
        <dbReference type="ARBA" id="ARBA00022692"/>
    </source>
</evidence>